<dbReference type="InterPro" id="IPR019533">
    <property type="entry name" value="Peptidase_S26"/>
</dbReference>
<dbReference type="GO" id="GO:0006465">
    <property type="term" value="P:signal peptide processing"/>
    <property type="evidence" value="ECO:0007669"/>
    <property type="project" value="InterPro"/>
</dbReference>
<evidence type="ECO:0000313" key="3">
    <source>
        <dbReference type="Proteomes" id="UP000825935"/>
    </source>
</evidence>
<dbReference type="InterPro" id="IPR036286">
    <property type="entry name" value="LexA/Signal_pep-like_sf"/>
</dbReference>
<dbReference type="Proteomes" id="UP000825935">
    <property type="component" value="Chromosome 28"/>
</dbReference>
<dbReference type="PANTHER" id="PTHR47040:SF1">
    <property type="entry name" value="MITOCHONDRIAL ATP-INDEPENDENT INNER MEMBRANE PROTEASE SUBUNIT 2"/>
    <property type="match status" value="1"/>
</dbReference>
<comment type="caution">
    <text evidence="2">The sequence shown here is derived from an EMBL/GenBank/DDBJ whole genome shotgun (WGS) entry which is preliminary data.</text>
</comment>
<reference evidence="2" key="1">
    <citation type="submission" date="2021-08" db="EMBL/GenBank/DDBJ databases">
        <title>WGS assembly of Ceratopteris richardii.</title>
        <authorList>
            <person name="Marchant D.B."/>
            <person name="Chen G."/>
            <person name="Jenkins J."/>
            <person name="Shu S."/>
            <person name="Leebens-Mack J."/>
            <person name="Grimwood J."/>
            <person name="Schmutz J."/>
            <person name="Soltis P."/>
            <person name="Soltis D."/>
            <person name="Chen Z.-H."/>
        </authorList>
    </citation>
    <scope>NUCLEOTIDE SEQUENCE</scope>
    <source>
        <strain evidence="2">Whitten #5841</strain>
        <tissue evidence="2">Leaf</tissue>
    </source>
</reference>
<name>A0A8T2RAK9_CERRI</name>
<keyword evidence="3" id="KW-1185">Reference proteome</keyword>
<evidence type="ECO:0000313" key="2">
    <source>
        <dbReference type="EMBL" id="KAH7292831.1"/>
    </source>
</evidence>
<dbReference type="Pfam" id="PF10502">
    <property type="entry name" value="Peptidase_S26"/>
    <property type="match status" value="1"/>
</dbReference>
<gene>
    <name evidence="2" type="ORF">KP509_28G000800</name>
</gene>
<evidence type="ECO:0000259" key="1">
    <source>
        <dbReference type="Pfam" id="PF10502"/>
    </source>
</evidence>
<accession>A0A8T2RAK9</accession>
<sequence length="207" mass="22985">MKTGIRTCLRYLSAKGSEALSSSLKNYKDGQISGMEVQARIFTSFFFEPLTFVRAIKGEEMEPTFASRGESLLVRKITSPSSRSIFVGDVILFKDPLDEEQERVRRVAAMEGDQMVSTDPNDLPFALDEGHCWVISDNNSINPTTSGDSRMFGQLPMENIIGRVIYACRSQEDHGAIMNSHAGMQEDYPVIAAELDLKELMESEGSA</sequence>
<dbReference type="OrthoDB" id="308440at2759"/>
<dbReference type="OMA" id="MARNHKA"/>
<dbReference type="SUPFAM" id="SSF51306">
    <property type="entry name" value="LexA/Signal peptidase"/>
    <property type="match status" value="1"/>
</dbReference>
<feature type="domain" description="Peptidase S26" evidence="1">
    <location>
        <begin position="41"/>
        <end position="115"/>
    </location>
</feature>
<protein>
    <recommendedName>
        <fullName evidence="1">Peptidase S26 domain-containing protein</fullName>
    </recommendedName>
</protein>
<organism evidence="2 3">
    <name type="scientific">Ceratopteris richardii</name>
    <name type="common">Triangle waterfern</name>
    <dbReference type="NCBI Taxonomy" id="49495"/>
    <lineage>
        <taxon>Eukaryota</taxon>
        <taxon>Viridiplantae</taxon>
        <taxon>Streptophyta</taxon>
        <taxon>Embryophyta</taxon>
        <taxon>Tracheophyta</taxon>
        <taxon>Polypodiopsida</taxon>
        <taxon>Polypodiidae</taxon>
        <taxon>Polypodiales</taxon>
        <taxon>Pteridineae</taxon>
        <taxon>Pteridaceae</taxon>
        <taxon>Parkerioideae</taxon>
        <taxon>Ceratopteris</taxon>
    </lineage>
</organism>
<dbReference type="EMBL" id="CM035433">
    <property type="protein sequence ID" value="KAH7292831.1"/>
    <property type="molecule type" value="Genomic_DNA"/>
</dbReference>
<dbReference type="AlphaFoldDB" id="A0A8T2RAK9"/>
<dbReference type="Gene3D" id="2.10.109.10">
    <property type="entry name" value="Umud Fragment, subunit A"/>
    <property type="match status" value="1"/>
</dbReference>
<dbReference type="CDD" id="cd06530">
    <property type="entry name" value="S26_SPase_I"/>
    <property type="match status" value="1"/>
</dbReference>
<dbReference type="GO" id="GO:0004252">
    <property type="term" value="F:serine-type endopeptidase activity"/>
    <property type="evidence" value="ECO:0007669"/>
    <property type="project" value="InterPro"/>
</dbReference>
<dbReference type="InterPro" id="IPR053307">
    <property type="entry name" value="Mitochondrial_IM_protease"/>
</dbReference>
<proteinExistence type="predicted"/>
<dbReference type="PANTHER" id="PTHR47040">
    <property type="entry name" value="OSJNBA0068L06.9 PROTEIN"/>
    <property type="match status" value="1"/>
</dbReference>